<dbReference type="Gene3D" id="1.10.3450.10">
    <property type="entry name" value="TTHA0068-like"/>
    <property type="match status" value="1"/>
</dbReference>
<dbReference type="OrthoDB" id="165483at2"/>
<dbReference type="PANTHER" id="PTHR34796">
    <property type="entry name" value="EXPRESSED PROTEIN"/>
    <property type="match status" value="1"/>
</dbReference>
<keyword evidence="2" id="KW-1185">Reference proteome</keyword>
<dbReference type="InterPro" id="IPR005500">
    <property type="entry name" value="DUF309"/>
</dbReference>
<organism evidence="1 2">
    <name type="scientific">Cohnella pontilimi</name>
    <dbReference type="NCBI Taxonomy" id="2564100"/>
    <lineage>
        <taxon>Bacteria</taxon>
        <taxon>Bacillati</taxon>
        <taxon>Bacillota</taxon>
        <taxon>Bacilli</taxon>
        <taxon>Bacillales</taxon>
        <taxon>Paenibacillaceae</taxon>
        <taxon>Cohnella</taxon>
    </lineage>
</organism>
<dbReference type="Proteomes" id="UP000309673">
    <property type="component" value="Unassembled WGS sequence"/>
</dbReference>
<reference evidence="1 2" key="1">
    <citation type="submission" date="2019-04" db="EMBL/GenBank/DDBJ databases">
        <title>Cohnella sp. nov., isolated from soil.</title>
        <authorList>
            <person name="Kim W."/>
        </authorList>
    </citation>
    <scope>NUCLEOTIDE SEQUENCE [LARGE SCALE GENOMIC DNA]</scope>
    <source>
        <strain evidence="1 2">CAU 1483</strain>
    </source>
</reference>
<evidence type="ECO:0000313" key="1">
    <source>
        <dbReference type="EMBL" id="TJY44251.1"/>
    </source>
</evidence>
<sequence length="231" mass="27146">MKRSFLLDELVLLVCRVIRIPAALVSNHFDAGTFLFLYAESRKSFRGAKNRMTEPFPYPQQYTEFMTEYHGTRDFFECHEIMEEYWKQEKGTRHEGCWLVFVRISVACYHGRRGNWAGARKLMAKAAEEVDAVKMSELGLDGNQLAELVVETSRLWNGTDEPVYRDLDLPIADPRLTEKCMRICEHKGWEWRMPSSRAGEFIVHKHLLRDRTEVEEARKLSAERKRRSRAQ</sequence>
<dbReference type="Pfam" id="PF03745">
    <property type="entry name" value="DUF309"/>
    <property type="match status" value="1"/>
</dbReference>
<dbReference type="AlphaFoldDB" id="A0A4U0FH29"/>
<comment type="caution">
    <text evidence="1">The sequence shown here is derived from an EMBL/GenBank/DDBJ whole genome shotgun (WGS) entry which is preliminary data.</text>
</comment>
<evidence type="ECO:0000313" key="2">
    <source>
        <dbReference type="Proteomes" id="UP000309673"/>
    </source>
</evidence>
<name>A0A4U0FH29_9BACL</name>
<gene>
    <name evidence="1" type="ORF">E5161_02365</name>
</gene>
<protein>
    <submittedName>
        <fullName evidence="1">DUF309 domain-containing protein</fullName>
    </submittedName>
</protein>
<dbReference type="SUPFAM" id="SSF140663">
    <property type="entry name" value="TTHA0068-like"/>
    <property type="match status" value="1"/>
</dbReference>
<proteinExistence type="predicted"/>
<accession>A0A4U0FH29</accession>
<dbReference type="PANTHER" id="PTHR34796:SF1">
    <property type="entry name" value="EXPRESSED PROTEIN"/>
    <property type="match status" value="1"/>
</dbReference>
<dbReference type="EMBL" id="SUPK01000001">
    <property type="protein sequence ID" value="TJY44251.1"/>
    <property type="molecule type" value="Genomic_DNA"/>
</dbReference>
<dbReference type="InterPro" id="IPR023203">
    <property type="entry name" value="TTHA0068_sf"/>
</dbReference>